<dbReference type="Pfam" id="PF09778">
    <property type="entry name" value="Guanylate_cyc_2"/>
    <property type="match status" value="1"/>
</dbReference>
<dbReference type="PANTHER" id="PTHR31400">
    <property type="entry name" value="GUANYLYL CYCLASE DOMAIN CONTAINING PROTEIN 1 GUCD1"/>
    <property type="match status" value="1"/>
</dbReference>
<dbReference type="EMBL" id="BEYU01000027">
    <property type="protein sequence ID" value="GBG27102.1"/>
    <property type="molecule type" value="Genomic_DNA"/>
</dbReference>
<dbReference type="InterPro" id="IPR018616">
    <property type="entry name" value="GUCD1"/>
</dbReference>
<organism evidence="2 3">
    <name type="scientific">Hondaea fermentalgiana</name>
    <dbReference type="NCBI Taxonomy" id="2315210"/>
    <lineage>
        <taxon>Eukaryota</taxon>
        <taxon>Sar</taxon>
        <taxon>Stramenopiles</taxon>
        <taxon>Bigyra</taxon>
        <taxon>Labyrinthulomycetes</taxon>
        <taxon>Thraustochytrida</taxon>
        <taxon>Thraustochytriidae</taxon>
        <taxon>Hondaea</taxon>
    </lineage>
</organism>
<dbReference type="OrthoDB" id="206796at2759"/>
<evidence type="ECO:0000313" key="3">
    <source>
        <dbReference type="Proteomes" id="UP000241890"/>
    </source>
</evidence>
<comment type="caution">
    <text evidence="2">The sequence shown here is derived from an EMBL/GenBank/DDBJ whole genome shotgun (WGS) entry which is preliminary data.</text>
</comment>
<evidence type="ECO:0000256" key="1">
    <source>
        <dbReference type="SAM" id="MobiDB-lite"/>
    </source>
</evidence>
<keyword evidence="3" id="KW-1185">Reference proteome</keyword>
<name>A0A2R5G7S6_9STRA</name>
<reference evidence="2 3" key="1">
    <citation type="submission" date="2017-12" db="EMBL/GenBank/DDBJ databases">
        <title>Sequencing, de novo assembly and annotation of complete genome of a new Thraustochytrid species, strain FCC1311.</title>
        <authorList>
            <person name="Sedici K."/>
            <person name="Godart F."/>
            <person name="Aiese Cigliano R."/>
            <person name="Sanseverino W."/>
            <person name="Barakat M."/>
            <person name="Ortet P."/>
            <person name="Marechal E."/>
            <person name="Cagnac O."/>
            <person name="Amato A."/>
        </authorList>
    </citation>
    <scope>NUCLEOTIDE SEQUENCE [LARGE SCALE GENOMIC DNA]</scope>
</reference>
<protein>
    <submittedName>
        <fullName evidence="2">Protein GUCD1</fullName>
    </submittedName>
</protein>
<evidence type="ECO:0000313" key="2">
    <source>
        <dbReference type="EMBL" id="GBG27102.1"/>
    </source>
</evidence>
<proteinExistence type="predicted"/>
<accession>A0A2R5G7S6</accession>
<dbReference type="Proteomes" id="UP000241890">
    <property type="component" value="Unassembled WGS sequence"/>
</dbReference>
<sequence length="249" mass="26983">MGSGSDVAGSGADGAEDDACGPAPASQVPLVPFVQQEENWDCGLACVKMATGALRPEVEASKLTNAALEQLVQTRSVWTIDLAFAIRELGIPLVMYTTSTRVDTREYSGMDFYKEVESDQARVNARFERAAEAGIRVDERPLPRAELQSIVSANALQMAIVLVDVTVLRNAERSYGRKVLDFVVSAVAGHQFAGHYLLVIGYIAPFYEVRDPASSRPSTMVHEDVLERARSAPGTDDDILVLGEDLSHL</sequence>
<gene>
    <name evidence="2" type="ORF">FCC1311_033252</name>
</gene>
<feature type="compositionally biased region" description="Low complexity" evidence="1">
    <location>
        <begin position="1"/>
        <end position="10"/>
    </location>
</feature>
<dbReference type="AlphaFoldDB" id="A0A2R5G7S6"/>
<feature type="region of interest" description="Disordered" evidence="1">
    <location>
        <begin position="1"/>
        <end position="21"/>
    </location>
</feature>
<dbReference type="PANTHER" id="PTHR31400:SF1">
    <property type="entry name" value="PROTEIN GUCD1"/>
    <property type="match status" value="1"/>
</dbReference>
<dbReference type="InParanoid" id="A0A2R5G7S6"/>